<comment type="subcellular location">
    <subcellularLocation>
        <location evidence="9">Cell membrane</location>
        <topology evidence="9">Multi-pass membrane protein</topology>
    </subcellularLocation>
</comment>
<feature type="transmembrane region" description="Helical" evidence="9">
    <location>
        <begin position="97"/>
        <end position="114"/>
    </location>
</feature>
<evidence type="ECO:0000313" key="13">
    <source>
        <dbReference type="Proteomes" id="UP000321548"/>
    </source>
</evidence>
<dbReference type="InterPro" id="IPR001872">
    <property type="entry name" value="Peptidase_A8"/>
</dbReference>
<evidence type="ECO:0000256" key="8">
    <source>
        <dbReference type="ARBA" id="ARBA00023136"/>
    </source>
</evidence>
<accession>A0A5C8NYZ4</accession>
<comment type="function">
    <text evidence="9 10">This protein specifically catalyzes the removal of signal peptides from prolipoproteins.</text>
</comment>
<dbReference type="NCBIfam" id="TIGR00077">
    <property type="entry name" value="lspA"/>
    <property type="match status" value="1"/>
</dbReference>
<dbReference type="PRINTS" id="PR00781">
    <property type="entry name" value="LIPOSIGPTASE"/>
</dbReference>
<dbReference type="PANTHER" id="PTHR33695:SF1">
    <property type="entry name" value="LIPOPROTEIN SIGNAL PEPTIDASE"/>
    <property type="match status" value="1"/>
</dbReference>
<evidence type="ECO:0000256" key="9">
    <source>
        <dbReference type="HAMAP-Rule" id="MF_00161"/>
    </source>
</evidence>
<dbReference type="HAMAP" id="MF_00161">
    <property type="entry name" value="LspA"/>
    <property type="match status" value="1"/>
</dbReference>
<keyword evidence="12" id="KW-0449">Lipoprotein</keyword>
<dbReference type="GO" id="GO:0005886">
    <property type="term" value="C:plasma membrane"/>
    <property type="evidence" value="ECO:0007669"/>
    <property type="project" value="UniProtKB-SubCell"/>
</dbReference>
<evidence type="ECO:0000256" key="1">
    <source>
        <dbReference type="ARBA" id="ARBA00006139"/>
    </source>
</evidence>
<evidence type="ECO:0000256" key="11">
    <source>
        <dbReference type="RuleBase" id="RU004181"/>
    </source>
</evidence>
<dbReference type="AlphaFoldDB" id="A0A5C8NYZ4"/>
<comment type="caution">
    <text evidence="9">Lacks conserved residue(s) required for the propagation of feature annotation.</text>
</comment>
<feature type="transmembrane region" description="Helical" evidence="9">
    <location>
        <begin position="72"/>
        <end position="90"/>
    </location>
</feature>
<reference evidence="12 13" key="1">
    <citation type="submission" date="2019-06" db="EMBL/GenBank/DDBJ databases">
        <title>Quisquiliibacterium sp. nov., isolated from a maize field.</title>
        <authorList>
            <person name="Lin S.-Y."/>
            <person name="Tsai C.-F."/>
            <person name="Young C.-C."/>
        </authorList>
    </citation>
    <scope>NUCLEOTIDE SEQUENCE [LARGE SCALE GENOMIC DNA]</scope>
    <source>
        <strain evidence="12 13">CC-CFT501</strain>
    </source>
</reference>
<dbReference type="UniPathway" id="UPA00665"/>
<feature type="active site" evidence="9">
    <location>
        <position position="124"/>
    </location>
</feature>
<keyword evidence="7 9" id="KW-1133">Transmembrane helix</keyword>
<keyword evidence="8 9" id="KW-0472">Membrane</keyword>
<name>A0A5C8NYZ4_9BURK</name>
<comment type="catalytic activity">
    <reaction evidence="9 10">
        <text>Release of signal peptides from bacterial membrane prolipoproteins. Hydrolyzes -Xaa-Yaa-Zaa-|-(S,diacylglyceryl)Cys-, in which Xaa is hydrophobic (preferably Leu), and Yaa (Ala or Ser) and Zaa (Gly or Ala) have small, neutral side chains.</text>
        <dbReference type="EC" id="3.4.23.36"/>
    </reaction>
</comment>
<dbReference type="EC" id="3.4.23.36" evidence="9"/>
<keyword evidence="5 9" id="KW-0064">Aspartyl protease</keyword>
<feature type="active site" evidence="9">
    <location>
        <position position="142"/>
    </location>
</feature>
<evidence type="ECO:0000256" key="7">
    <source>
        <dbReference type="ARBA" id="ARBA00022989"/>
    </source>
</evidence>
<evidence type="ECO:0000256" key="3">
    <source>
        <dbReference type="ARBA" id="ARBA00022670"/>
    </source>
</evidence>
<evidence type="ECO:0000256" key="5">
    <source>
        <dbReference type="ARBA" id="ARBA00022750"/>
    </source>
</evidence>
<dbReference type="PANTHER" id="PTHR33695">
    <property type="entry name" value="LIPOPROTEIN SIGNAL PEPTIDASE"/>
    <property type="match status" value="1"/>
</dbReference>
<dbReference type="OrthoDB" id="9810259at2"/>
<dbReference type="PROSITE" id="PS00855">
    <property type="entry name" value="SPASE_II"/>
    <property type="match status" value="1"/>
</dbReference>
<comment type="similarity">
    <text evidence="1 9 11">Belongs to the peptidase A8 family.</text>
</comment>
<dbReference type="Proteomes" id="UP000321548">
    <property type="component" value="Unassembled WGS sequence"/>
</dbReference>
<evidence type="ECO:0000313" key="12">
    <source>
        <dbReference type="EMBL" id="TXL66225.1"/>
    </source>
</evidence>
<comment type="pathway">
    <text evidence="9">Protein modification; lipoprotein biosynthesis (signal peptide cleavage).</text>
</comment>
<evidence type="ECO:0000256" key="6">
    <source>
        <dbReference type="ARBA" id="ARBA00022801"/>
    </source>
</evidence>
<comment type="caution">
    <text evidence="12">The sequence shown here is derived from an EMBL/GenBank/DDBJ whole genome shotgun (WGS) entry which is preliminary data.</text>
</comment>
<evidence type="ECO:0000256" key="2">
    <source>
        <dbReference type="ARBA" id="ARBA00022475"/>
    </source>
</evidence>
<keyword evidence="4 9" id="KW-0812">Transmembrane</keyword>
<feature type="transmembrane region" description="Helical" evidence="9">
    <location>
        <begin position="134"/>
        <end position="154"/>
    </location>
</feature>
<keyword evidence="3 9" id="KW-0645">Protease</keyword>
<organism evidence="12 13">
    <name type="scientific">Zeimonas arvi</name>
    <dbReference type="NCBI Taxonomy" id="2498847"/>
    <lineage>
        <taxon>Bacteria</taxon>
        <taxon>Pseudomonadati</taxon>
        <taxon>Pseudomonadota</taxon>
        <taxon>Betaproteobacteria</taxon>
        <taxon>Burkholderiales</taxon>
        <taxon>Burkholderiaceae</taxon>
        <taxon>Zeimonas</taxon>
    </lineage>
</organism>
<keyword evidence="6 9" id="KW-0378">Hydrolase</keyword>
<sequence length="164" mass="18261">MAARGPSNRLGRHLGLAAALIALDQLTKWIAVRALDFGERVPVIPGFFDFTLVYNRGAAFSFLAGAGGWQRWFFTGIGIAAAVFIVWMLARHGSQRLFAFALSLILAGAIGNVIDRVWQGKVTDFVLLYWRGWHWPAFNVADMAITFGAALLILDEIRRVRRSR</sequence>
<keyword evidence="13" id="KW-1185">Reference proteome</keyword>
<proteinExistence type="inferred from homology"/>
<dbReference type="Pfam" id="PF01252">
    <property type="entry name" value="Peptidase_A8"/>
    <property type="match status" value="1"/>
</dbReference>
<gene>
    <name evidence="9" type="primary">lspA</name>
    <name evidence="12" type="ORF">FHP08_09145</name>
</gene>
<dbReference type="EMBL" id="VDUY01000003">
    <property type="protein sequence ID" value="TXL66225.1"/>
    <property type="molecule type" value="Genomic_DNA"/>
</dbReference>
<dbReference type="RefSeq" id="WP_147704136.1">
    <property type="nucleotide sequence ID" value="NZ_VDUY01000003.1"/>
</dbReference>
<protein>
    <recommendedName>
        <fullName evidence="9">Lipoprotein signal peptidase</fullName>
        <ecNumber evidence="9">3.4.23.36</ecNumber>
    </recommendedName>
    <alternativeName>
        <fullName evidence="9">Prolipoprotein signal peptidase</fullName>
    </alternativeName>
    <alternativeName>
        <fullName evidence="9">Signal peptidase II</fullName>
        <shortName evidence="9">SPase II</shortName>
    </alternativeName>
</protein>
<evidence type="ECO:0000256" key="4">
    <source>
        <dbReference type="ARBA" id="ARBA00022692"/>
    </source>
</evidence>
<keyword evidence="2 9" id="KW-1003">Cell membrane</keyword>
<dbReference type="GO" id="GO:0004190">
    <property type="term" value="F:aspartic-type endopeptidase activity"/>
    <property type="evidence" value="ECO:0007669"/>
    <property type="project" value="UniProtKB-UniRule"/>
</dbReference>
<dbReference type="GO" id="GO:0006508">
    <property type="term" value="P:proteolysis"/>
    <property type="evidence" value="ECO:0007669"/>
    <property type="project" value="UniProtKB-KW"/>
</dbReference>
<evidence type="ECO:0000256" key="10">
    <source>
        <dbReference type="RuleBase" id="RU000594"/>
    </source>
</evidence>